<dbReference type="EMBL" id="AHAM01000300">
    <property type="protein sequence ID" value="EHK52885.1"/>
    <property type="molecule type" value="Genomic_DNA"/>
</dbReference>
<dbReference type="AlphaFoldDB" id="H0I2H5"/>
<keyword evidence="2" id="KW-1185">Reference proteome</keyword>
<evidence type="ECO:0000313" key="1">
    <source>
        <dbReference type="EMBL" id="EHK52885.1"/>
    </source>
</evidence>
<organism evidence="1 2">
    <name type="scientific">Mesorhizobium alhagi CCNWXJ12-2</name>
    <dbReference type="NCBI Taxonomy" id="1107882"/>
    <lineage>
        <taxon>Bacteria</taxon>
        <taxon>Pseudomonadati</taxon>
        <taxon>Pseudomonadota</taxon>
        <taxon>Alphaproteobacteria</taxon>
        <taxon>Hyphomicrobiales</taxon>
        <taxon>Phyllobacteriaceae</taxon>
        <taxon>Allomesorhizobium</taxon>
    </lineage>
</organism>
<evidence type="ECO:0008006" key="3">
    <source>
        <dbReference type="Google" id="ProtNLM"/>
    </source>
</evidence>
<protein>
    <recommendedName>
        <fullName evidence="3">GlcG protein</fullName>
    </recommendedName>
</protein>
<dbReference type="Proteomes" id="UP000003250">
    <property type="component" value="Unassembled WGS sequence"/>
</dbReference>
<dbReference type="Pfam" id="PF03928">
    <property type="entry name" value="HbpS-like"/>
    <property type="match status" value="1"/>
</dbReference>
<dbReference type="PANTHER" id="PTHR34309">
    <property type="entry name" value="SLR1406 PROTEIN"/>
    <property type="match status" value="1"/>
</dbReference>
<sequence length="143" mass="14111">MTDLPLSAAQTILDATLTEARRLNLKPLALVVLDGRGAVKAAVAEDGTSLKRFEVAHGKAYGALALGIGSRAIGKRAVEQPTFVAAVSHVVGGALVPVPGGVLARAGDGQVVAAIGVSGDTSDNDEACAKAGIEAAGLTADTG</sequence>
<dbReference type="InterPro" id="IPR052517">
    <property type="entry name" value="GlcG_carb_metab_protein"/>
</dbReference>
<dbReference type="PATRIC" id="fig|1107882.3.peg.6451"/>
<dbReference type="OrthoDB" id="9815788at2"/>
<dbReference type="InterPro" id="IPR005624">
    <property type="entry name" value="PduO/GlcC-like"/>
</dbReference>
<dbReference type="InterPro" id="IPR038084">
    <property type="entry name" value="PduO/GlcC-like_sf"/>
</dbReference>
<name>H0I2H5_9HYPH</name>
<dbReference type="Gene3D" id="3.30.450.150">
    <property type="entry name" value="Haem-degrading domain"/>
    <property type="match status" value="1"/>
</dbReference>
<reference evidence="1 2" key="1">
    <citation type="journal article" date="2012" name="J. Bacteriol.">
        <title>Draft Genome Sequence of Mesorhizobium alhagi CCNWXJ12-2T, a Novel Salt-Resistant Species Isolated from the Desert of Northwestern China.</title>
        <authorList>
            <person name="Zhou M."/>
            <person name="Chen W."/>
            <person name="Chen H."/>
            <person name="Wei G."/>
        </authorList>
    </citation>
    <scope>NUCLEOTIDE SEQUENCE [LARGE SCALE GENOMIC DNA]</scope>
    <source>
        <strain evidence="1 2">CCNWXJ12-2</strain>
    </source>
</reference>
<proteinExistence type="predicted"/>
<dbReference type="PANTHER" id="PTHR34309:SF10">
    <property type="entry name" value="SLR1406 PROTEIN"/>
    <property type="match status" value="1"/>
</dbReference>
<evidence type="ECO:0000313" key="2">
    <source>
        <dbReference type="Proteomes" id="UP000003250"/>
    </source>
</evidence>
<accession>H0I2H5</accession>
<dbReference type="RefSeq" id="WP_008840232.1">
    <property type="nucleotide sequence ID" value="NZ_AHAM01000300.1"/>
</dbReference>
<gene>
    <name evidence="1" type="ORF">MAXJ12_33394</name>
</gene>
<dbReference type="SUPFAM" id="SSF143744">
    <property type="entry name" value="GlcG-like"/>
    <property type="match status" value="1"/>
</dbReference>